<dbReference type="Pfam" id="PF14831">
    <property type="entry name" value="DUF4484"/>
    <property type="match status" value="1"/>
</dbReference>
<proteinExistence type="predicted"/>
<accession>A0A0D2IWL2</accession>
<organism evidence="3 4">
    <name type="scientific">Rhinocladiella mackenziei CBS 650.93</name>
    <dbReference type="NCBI Taxonomy" id="1442369"/>
    <lineage>
        <taxon>Eukaryota</taxon>
        <taxon>Fungi</taxon>
        <taxon>Dikarya</taxon>
        <taxon>Ascomycota</taxon>
        <taxon>Pezizomycotina</taxon>
        <taxon>Eurotiomycetes</taxon>
        <taxon>Chaetothyriomycetidae</taxon>
        <taxon>Chaetothyriales</taxon>
        <taxon>Herpotrichiellaceae</taxon>
        <taxon>Rhinocladiella</taxon>
    </lineage>
</organism>
<dbReference type="PANTHER" id="PTHR28153:SF1">
    <property type="entry name" value="DUF4484 DOMAIN-CONTAINING PROTEIN"/>
    <property type="match status" value="1"/>
</dbReference>
<reference evidence="3 4" key="1">
    <citation type="submission" date="2015-01" db="EMBL/GenBank/DDBJ databases">
        <title>The Genome Sequence of Rhinocladiella mackenzie CBS 650.93.</title>
        <authorList>
            <consortium name="The Broad Institute Genomics Platform"/>
            <person name="Cuomo C."/>
            <person name="de Hoog S."/>
            <person name="Gorbushina A."/>
            <person name="Stielow B."/>
            <person name="Teixiera M."/>
            <person name="Abouelleil A."/>
            <person name="Chapman S.B."/>
            <person name="Priest M."/>
            <person name="Young S.K."/>
            <person name="Wortman J."/>
            <person name="Nusbaum C."/>
            <person name="Birren B."/>
        </authorList>
    </citation>
    <scope>NUCLEOTIDE SEQUENCE [LARGE SCALE GENOMIC DNA]</scope>
    <source>
        <strain evidence="3 4">CBS 650.93</strain>
    </source>
</reference>
<feature type="compositionally biased region" description="Low complexity" evidence="1">
    <location>
        <begin position="382"/>
        <end position="391"/>
    </location>
</feature>
<feature type="region of interest" description="Disordered" evidence="1">
    <location>
        <begin position="364"/>
        <end position="393"/>
    </location>
</feature>
<evidence type="ECO:0000313" key="4">
    <source>
        <dbReference type="Proteomes" id="UP000053617"/>
    </source>
</evidence>
<dbReference type="InterPro" id="IPR053056">
    <property type="entry name" value="Lipid_Metab_Assoc_Protein"/>
</dbReference>
<dbReference type="Proteomes" id="UP000053617">
    <property type="component" value="Unassembled WGS sequence"/>
</dbReference>
<gene>
    <name evidence="3" type="ORF">Z518_02415</name>
</gene>
<dbReference type="EMBL" id="KN847476">
    <property type="protein sequence ID" value="KIX07761.1"/>
    <property type="molecule type" value="Genomic_DNA"/>
</dbReference>
<dbReference type="OrthoDB" id="2152680at2759"/>
<evidence type="ECO:0000256" key="1">
    <source>
        <dbReference type="SAM" id="MobiDB-lite"/>
    </source>
</evidence>
<dbReference type="STRING" id="1442369.A0A0D2IWL2"/>
<dbReference type="PANTHER" id="PTHR28153">
    <property type="entry name" value="PROTEIN, PUTATIVE-RELATED"/>
    <property type="match status" value="1"/>
</dbReference>
<evidence type="ECO:0000313" key="3">
    <source>
        <dbReference type="EMBL" id="KIX07761.1"/>
    </source>
</evidence>
<keyword evidence="4" id="KW-1185">Reference proteome</keyword>
<dbReference type="InterPro" id="IPR018626">
    <property type="entry name" value="LCHN/Anr2"/>
</dbReference>
<dbReference type="RefSeq" id="XP_013274897.1">
    <property type="nucleotide sequence ID" value="XM_013419443.1"/>
</dbReference>
<dbReference type="HOGENOM" id="CLU_019791_0_0_1"/>
<feature type="compositionally biased region" description="Polar residues" evidence="1">
    <location>
        <begin position="364"/>
        <end position="381"/>
    </location>
</feature>
<dbReference type="InterPro" id="IPR028115">
    <property type="entry name" value="DUF4484"/>
</dbReference>
<dbReference type="AlphaFoldDB" id="A0A0D2IWL2"/>
<feature type="compositionally biased region" description="Basic and acidic residues" evidence="1">
    <location>
        <begin position="475"/>
        <end position="484"/>
    </location>
</feature>
<dbReference type="GO" id="GO:0005811">
    <property type="term" value="C:lipid droplet"/>
    <property type="evidence" value="ECO:0007669"/>
    <property type="project" value="TreeGrafter"/>
</dbReference>
<dbReference type="VEuPathDB" id="FungiDB:Z518_02415"/>
<evidence type="ECO:0000259" key="2">
    <source>
        <dbReference type="Pfam" id="PF14831"/>
    </source>
</evidence>
<sequence length="575" mass="64031">MADRGPLRIDTSNERPVPPIAAAFLVNFDHRKGYTLGWHRSLEDVQVEGVVEFKSLPSGLHNVEEDLVYFIHDDYCGLSAFLNQPDEQSERSARMLAIGVLVPLENGRIGRSWRHAESLKELARYALNMEDTSALEEYWGKYKPRPGDRPVQTPYDSAEQFSSQQVNGYRKARTMSTATTFISSLHALTPHHPALTLLDSINLFGPLIFPLYRAALLRKRILVVTDTPVEFSCNLVYNISILSSISQALSPLLPADSTPSLRLRPLFTVGVLDIPQLKRSKTSPDSSWIACTTDDVLSTKPDLYDILVLMPPSESQNAAVKVFPRVIVSSPGLNKAFPKTGVKSTRRDFRRFVHLQQGLLQFPRSQVTGKGTETSDNNDAASISTTSSSYSDNKAVVEPSSWSRVAYTSLVWWASAGDRRGGFAETEEAETERDFALVRREGDDEQTREVALVAYFHRMTGIIFQTIAKAIARTDGRNADAEPCHDDDDDEDDARPVEPSALAQRSPVEGEESQGLLAEPEKAKVEINEEDMAAMGLDSWSVSDEQFVEELVQRWWGRKAVVRAGVIECCGLRIL</sequence>
<feature type="region of interest" description="Disordered" evidence="1">
    <location>
        <begin position="475"/>
        <end position="518"/>
    </location>
</feature>
<dbReference type="GeneID" id="25290486"/>
<protein>
    <submittedName>
        <fullName evidence="3">Rhinocladiella mackenziei CBS 650.93 unplaced genomic scaffold supercont1.2, whole genome shotgun sequence</fullName>
    </submittedName>
</protein>
<dbReference type="Pfam" id="PF09804">
    <property type="entry name" value="DENND11"/>
    <property type="match status" value="1"/>
</dbReference>
<name>A0A0D2IWL2_9EURO</name>
<feature type="domain" description="DUF4484" evidence="2">
    <location>
        <begin position="397"/>
        <end position="574"/>
    </location>
</feature>